<feature type="region of interest" description="Disordered" evidence="1">
    <location>
        <begin position="28"/>
        <end position="48"/>
    </location>
</feature>
<reference evidence="2" key="1">
    <citation type="journal article" date="2017" name="Proc. Natl. Acad. Sci. U.S.A.">
        <title>Comparative genomics uncovers the prolific and distinctive metabolic potential of the cyanobacterial genus Moorea.</title>
        <authorList>
            <person name="Leao T."/>
            <person name="Castelao G."/>
            <person name="Korobeynikov A."/>
            <person name="Monroe E.A."/>
            <person name="Podell S."/>
            <person name="Glukhov E."/>
            <person name="Allen E.E."/>
            <person name="Gerwick W.H."/>
            <person name="Gerwick L."/>
        </authorList>
    </citation>
    <scope>NUCLEOTIDE SEQUENCE</scope>
    <source>
        <strain evidence="2">JHB</strain>
    </source>
</reference>
<dbReference type="EMBL" id="CP017708">
    <property type="protein sequence ID" value="WAN70092.1"/>
    <property type="molecule type" value="Genomic_DNA"/>
</dbReference>
<name>A0A9Q9SUX1_MOOP1</name>
<dbReference type="AlphaFoldDB" id="A0A9Q9SUX1"/>
<gene>
    <name evidence="2" type="ORF">BJP36_39235</name>
</gene>
<accession>A0A9Q9SUX1</accession>
<feature type="compositionally biased region" description="Polar residues" evidence="1">
    <location>
        <begin position="38"/>
        <end position="48"/>
    </location>
</feature>
<protein>
    <submittedName>
        <fullName evidence="2">Uncharacterized protein</fullName>
    </submittedName>
</protein>
<organism evidence="2">
    <name type="scientific">Moorena producens (strain JHB)</name>
    <dbReference type="NCBI Taxonomy" id="1454205"/>
    <lineage>
        <taxon>Bacteria</taxon>
        <taxon>Bacillati</taxon>
        <taxon>Cyanobacteriota</taxon>
        <taxon>Cyanophyceae</taxon>
        <taxon>Coleofasciculales</taxon>
        <taxon>Coleofasciculaceae</taxon>
        <taxon>Moorena</taxon>
    </lineage>
</organism>
<proteinExistence type="predicted"/>
<dbReference type="Proteomes" id="UP000176944">
    <property type="component" value="Chromosome"/>
</dbReference>
<reference evidence="2" key="2">
    <citation type="submission" date="2022-10" db="EMBL/GenBank/DDBJ databases">
        <authorList>
            <person name="Ngo T.-E."/>
        </authorList>
    </citation>
    <scope>NUCLEOTIDE SEQUENCE</scope>
    <source>
        <strain evidence="2">JHB</strain>
    </source>
</reference>
<evidence type="ECO:0000256" key="1">
    <source>
        <dbReference type="SAM" id="MobiDB-lite"/>
    </source>
</evidence>
<sequence>MTFGHASSETDQVNRIFYHSTYAHFPISRFPTPDSRLPKTQNESTSPN</sequence>
<evidence type="ECO:0000313" key="2">
    <source>
        <dbReference type="EMBL" id="WAN70092.1"/>
    </source>
</evidence>